<dbReference type="PATRIC" id="fig|1212765.3.peg.614"/>
<dbReference type="Proteomes" id="UP000006502">
    <property type="component" value="Chromosome"/>
</dbReference>
<evidence type="ECO:0000313" key="1">
    <source>
        <dbReference type="EMBL" id="AFO52127.1"/>
    </source>
</evidence>
<name>I7C6I2_MYCHA</name>
<accession>I7C6I2</accession>
<dbReference type="KEGG" id="mhl:MHLP_02735"/>
<keyword evidence="2" id="KW-1185">Reference proteome</keyword>
<dbReference type="HOGENOM" id="CLU_2899355_0_0_14"/>
<gene>
    <name evidence="1" type="ordered locus">MHLP_02735</name>
</gene>
<dbReference type="AlphaFoldDB" id="I7C6I2"/>
<organism evidence="1 2">
    <name type="scientific">Mycoplasma haematolamae (strain Purdue)</name>
    <dbReference type="NCBI Taxonomy" id="1212765"/>
    <lineage>
        <taxon>Bacteria</taxon>
        <taxon>Bacillati</taxon>
        <taxon>Mycoplasmatota</taxon>
        <taxon>Mollicutes</taxon>
        <taxon>Mycoplasmataceae</taxon>
        <taxon>Mycoplasma</taxon>
    </lineage>
</organism>
<protein>
    <submittedName>
        <fullName evidence="1">Uncharacterized protein</fullName>
    </submittedName>
</protein>
<proteinExistence type="predicted"/>
<sequence length="62" mass="6609">MFWAKVTASVLALGGTTATGAIYIPQVVDYYSKSSNVKEGYIEVKDDGGSCCWWCGSGYAVC</sequence>
<reference evidence="2" key="2">
    <citation type="submission" date="2012-07" db="EMBL/GenBank/DDBJ databases">
        <title>Complete genome sequence of 'Candidatus Mycoplasma haemolamae'.</title>
        <authorList>
            <person name="Guimaraes A.M.S."/>
            <person name="Toth B."/>
            <person name="Santos A.P."/>
            <person name="Nascimento N.C."/>
            <person name="Sojka J.E."/>
            <person name="Messick J.B."/>
        </authorList>
    </citation>
    <scope>NUCLEOTIDE SEQUENCE [LARGE SCALE GENOMIC DNA]</scope>
    <source>
        <strain evidence="2">Purdue</strain>
    </source>
</reference>
<dbReference type="STRING" id="1212765.MHLP_02735"/>
<evidence type="ECO:0000313" key="2">
    <source>
        <dbReference type="Proteomes" id="UP000006502"/>
    </source>
</evidence>
<dbReference type="EMBL" id="CP003731">
    <property type="protein sequence ID" value="AFO52127.1"/>
    <property type="molecule type" value="Genomic_DNA"/>
</dbReference>
<reference evidence="1 2" key="1">
    <citation type="journal article" date="2012" name="J. Bacteriol.">
        <title>Genome Sequence of "Candidatus Mycoplasma haemolamae" Strain Purdue, a Red Blood Cell Pathogen of Alpacas (Vicugna pacos) and Llamas (Lama glama).</title>
        <authorList>
            <person name="Guimaraes A.M."/>
            <person name="Toth B."/>
            <person name="Santos A.P."/>
            <person name="do Nascimento N.C."/>
            <person name="Kritchevsky J.E."/>
            <person name="Messick J.B."/>
        </authorList>
    </citation>
    <scope>NUCLEOTIDE SEQUENCE [LARGE SCALE GENOMIC DNA]</scope>
    <source>
        <strain evidence="1 2">Purdue</strain>
    </source>
</reference>